<keyword evidence="5" id="KW-0489">Methyltransferase</keyword>
<feature type="region of interest" description="Disordered" evidence="10">
    <location>
        <begin position="181"/>
        <end position="204"/>
    </location>
</feature>
<dbReference type="PANTHER" id="PTHR14614:SF39">
    <property type="entry name" value="HISTIDINE PROTEIN METHYLTRANSFERASE 1 HOMOLOG"/>
    <property type="match status" value="1"/>
</dbReference>
<dbReference type="OrthoDB" id="1723750at2759"/>
<gene>
    <name evidence="11" type="ORF">HGM15179_009273</name>
</gene>
<keyword evidence="6" id="KW-0808">Transferase</keyword>
<evidence type="ECO:0000256" key="4">
    <source>
        <dbReference type="ARBA" id="ARBA00022490"/>
    </source>
</evidence>
<dbReference type="SUPFAM" id="SSF53335">
    <property type="entry name" value="S-adenosyl-L-methionine-dependent methyltransferases"/>
    <property type="match status" value="2"/>
</dbReference>
<keyword evidence="12" id="KW-1185">Reference proteome</keyword>
<feature type="region of interest" description="Disordered" evidence="10">
    <location>
        <begin position="356"/>
        <end position="383"/>
    </location>
</feature>
<dbReference type="GO" id="GO:0005634">
    <property type="term" value="C:nucleus"/>
    <property type="evidence" value="ECO:0007669"/>
    <property type="project" value="UniProtKB-SubCell"/>
</dbReference>
<dbReference type="InterPro" id="IPR019410">
    <property type="entry name" value="Methyltransf_16"/>
</dbReference>
<proteinExistence type="inferred from homology"/>
<protein>
    <recommendedName>
        <fullName evidence="3">protein-histidine N-methyltransferase</fullName>
        <ecNumber evidence="3">2.1.1.85</ecNumber>
    </recommendedName>
</protein>
<evidence type="ECO:0000256" key="8">
    <source>
        <dbReference type="ARBA" id="ARBA00023242"/>
    </source>
</evidence>
<comment type="subcellular location">
    <subcellularLocation>
        <location evidence="2">Cytoplasm</location>
    </subcellularLocation>
    <subcellularLocation>
        <location evidence="1">Nucleus</location>
    </subcellularLocation>
</comment>
<dbReference type="Gene3D" id="3.40.50.150">
    <property type="entry name" value="Vaccinia Virus protein VP39"/>
    <property type="match status" value="2"/>
</dbReference>
<dbReference type="Proteomes" id="UP000796761">
    <property type="component" value="Unassembled WGS sequence"/>
</dbReference>
<dbReference type="EMBL" id="SWJQ01000250">
    <property type="protein sequence ID" value="TRZ17802.1"/>
    <property type="molecule type" value="Genomic_DNA"/>
</dbReference>
<organism evidence="11 12">
    <name type="scientific">Zosterops borbonicus</name>
    <dbReference type="NCBI Taxonomy" id="364589"/>
    <lineage>
        <taxon>Eukaryota</taxon>
        <taxon>Metazoa</taxon>
        <taxon>Chordata</taxon>
        <taxon>Craniata</taxon>
        <taxon>Vertebrata</taxon>
        <taxon>Euteleostomi</taxon>
        <taxon>Archelosauria</taxon>
        <taxon>Archosauria</taxon>
        <taxon>Dinosauria</taxon>
        <taxon>Saurischia</taxon>
        <taxon>Theropoda</taxon>
        <taxon>Coelurosauria</taxon>
        <taxon>Aves</taxon>
        <taxon>Neognathae</taxon>
        <taxon>Neoaves</taxon>
        <taxon>Telluraves</taxon>
        <taxon>Australaves</taxon>
        <taxon>Passeriformes</taxon>
        <taxon>Sylvioidea</taxon>
        <taxon>Zosteropidae</taxon>
        <taxon>Zosterops</taxon>
    </lineage>
</organism>
<keyword evidence="7" id="KW-0949">S-adenosyl-L-methionine</keyword>
<feature type="region of interest" description="Disordered" evidence="10">
    <location>
        <begin position="20"/>
        <end position="55"/>
    </location>
</feature>
<evidence type="ECO:0000256" key="6">
    <source>
        <dbReference type="ARBA" id="ARBA00022679"/>
    </source>
</evidence>
<keyword evidence="8" id="KW-0539">Nucleus</keyword>
<evidence type="ECO:0000256" key="3">
    <source>
        <dbReference type="ARBA" id="ARBA00012533"/>
    </source>
</evidence>
<name>A0A8K1GG39_9PASS</name>
<reference evidence="11" key="1">
    <citation type="submission" date="2019-04" db="EMBL/GenBank/DDBJ databases">
        <title>Genome assembly of Zosterops borbonicus 15179.</title>
        <authorList>
            <person name="Leroy T."/>
            <person name="Anselmetti Y."/>
            <person name="Tilak M.-K."/>
            <person name="Nabholz B."/>
        </authorList>
    </citation>
    <scope>NUCLEOTIDE SEQUENCE</scope>
    <source>
        <strain evidence="11">HGM_15179</strain>
        <tissue evidence="11">Muscle</tissue>
    </source>
</reference>
<dbReference type="AlphaFoldDB" id="A0A8K1GG39"/>
<accession>A0A8K1GG39</accession>
<evidence type="ECO:0000256" key="5">
    <source>
        <dbReference type="ARBA" id="ARBA00022603"/>
    </source>
</evidence>
<dbReference type="InterPro" id="IPR029063">
    <property type="entry name" value="SAM-dependent_MTases_sf"/>
</dbReference>
<evidence type="ECO:0000256" key="9">
    <source>
        <dbReference type="ARBA" id="ARBA00038126"/>
    </source>
</evidence>
<evidence type="ECO:0000256" key="7">
    <source>
        <dbReference type="ARBA" id="ARBA00022691"/>
    </source>
</evidence>
<dbReference type="Pfam" id="PF10294">
    <property type="entry name" value="Methyltransf_16"/>
    <property type="match status" value="1"/>
</dbReference>
<comment type="caution">
    <text evidence="11">The sequence shown here is derived from an EMBL/GenBank/DDBJ whole genome shotgun (WGS) entry which is preliminary data.</text>
</comment>
<sequence length="499" mass="55130">MDFRFNFAVDENENSEADTDFLLLCSPKDKQESREKSRETADPAADSSPKLAASEHQDEAALKKNLCVKAAKEHNIPKDLNKVLENKVMETVLGLSYVKLSVVERTCSGDADSEGIVSKSISSHTDLIPGVYEGGLKIWECTFDLMDYFSEAEIEFTNKTVLDLGCGAGLLGIVALRDKQESREKSRETADPAADSSPKLAASEHQDEAALKKNLCVKAAKEHNIPKDLNKVLENKVMETVLGLSYVKLSIVERTCSGDADSEGIVSKSISSHTDLIPGVYEGGLKIWECTFDLMDYFSEAEIEFTNKTVLDLGCGAGLLGIVALRGEAARVHFQDYNSTVIDEITLPNVVANCTSKGRRMGSGKDRKASKPPSKRPRKAEGSPDVLNRCRFFSGEWSQVSQLLLSSNEPCSKYDIILTSETIYNPDYYSALHETLAQLLDRNGRVYLASKVHYFGVGGGIYLFEKFIEEKNVFRTSLVKTIDQGLQRCIMEITFKNSC</sequence>
<feature type="compositionally biased region" description="Basic and acidic residues" evidence="10">
    <location>
        <begin position="27"/>
        <end position="41"/>
    </location>
</feature>
<evidence type="ECO:0000256" key="1">
    <source>
        <dbReference type="ARBA" id="ARBA00004123"/>
    </source>
</evidence>
<evidence type="ECO:0000313" key="11">
    <source>
        <dbReference type="EMBL" id="TRZ17802.1"/>
    </source>
</evidence>
<dbReference type="GO" id="GO:0032259">
    <property type="term" value="P:methylation"/>
    <property type="evidence" value="ECO:0007669"/>
    <property type="project" value="UniProtKB-KW"/>
</dbReference>
<evidence type="ECO:0000313" key="12">
    <source>
        <dbReference type="Proteomes" id="UP000796761"/>
    </source>
</evidence>
<dbReference type="CDD" id="cd02440">
    <property type="entry name" value="AdoMet_MTases"/>
    <property type="match status" value="1"/>
</dbReference>
<dbReference type="GO" id="GO:0018064">
    <property type="term" value="F:protein-L-histidine N-tele-methyltransferase activity"/>
    <property type="evidence" value="ECO:0007669"/>
    <property type="project" value="UniProtKB-EC"/>
</dbReference>
<keyword evidence="4" id="KW-0963">Cytoplasm</keyword>
<dbReference type="PANTHER" id="PTHR14614">
    <property type="entry name" value="HEPATOCELLULAR CARCINOMA-ASSOCIATED ANTIGEN"/>
    <property type="match status" value="1"/>
</dbReference>
<comment type="similarity">
    <text evidence="9">Belongs to the methyltransferase superfamily. METTL18 family.</text>
</comment>
<feature type="compositionally biased region" description="Basic and acidic residues" evidence="10">
    <location>
        <begin position="181"/>
        <end position="190"/>
    </location>
</feature>
<evidence type="ECO:0000256" key="2">
    <source>
        <dbReference type="ARBA" id="ARBA00004496"/>
    </source>
</evidence>
<evidence type="ECO:0000256" key="10">
    <source>
        <dbReference type="SAM" id="MobiDB-lite"/>
    </source>
</evidence>
<dbReference type="EC" id="2.1.1.85" evidence="3"/>
<dbReference type="GO" id="GO:0005737">
    <property type="term" value="C:cytoplasm"/>
    <property type="evidence" value="ECO:0007669"/>
    <property type="project" value="UniProtKB-SubCell"/>
</dbReference>